<organism evidence="1 2">
    <name type="scientific">Vigna angularis var. angularis</name>
    <dbReference type="NCBI Taxonomy" id="157739"/>
    <lineage>
        <taxon>Eukaryota</taxon>
        <taxon>Viridiplantae</taxon>
        <taxon>Streptophyta</taxon>
        <taxon>Embryophyta</taxon>
        <taxon>Tracheophyta</taxon>
        <taxon>Spermatophyta</taxon>
        <taxon>Magnoliopsida</taxon>
        <taxon>eudicotyledons</taxon>
        <taxon>Gunneridae</taxon>
        <taxon>Pentapetalae</taxon>
        <taxon>rosids</taxon>
        <taxon>fabids</taxon>
        <taxon>Fabales</taxon>
        <taxon>Fabaceae</taxon>
        <taxon>Papilionoideae</taxon>
        <taxon>50 kb inversion clade</taxon>
        <taxon>NPAAA clade</taxon>
        <taxon>indigoferoid/millettioid clade</taxon>
        <taxon>Phaseoleae</taxon>
        <taxon>Vigna</taxon>
    </lineage>
</organism>
<dbReference type="EMBL" id="AP015037">
    <property type="protein sequence ID" value="BAT86620.1"/>
    <property type="molecule type" value="Genomic_DNA"/>
</dbReference>
<gene>
    <name evidence="1" type="primary">Vigan.04G429200</name>
    <name evidence="1" type="ORF">VIGAN_04429200</name>
</gene>
<evidence type="ECO:0000313" key="1">
    <source>
        <dbReference type="EMBL" id="BAT86620.1"/>
    </source>
</evidence>
<reference evidence="1 2" key="1">
    <citation type="journal article" date="2015" name="Sci. Rep.">
        <title>The power of single molecule real-time sequencing technology in the de novo assembly of a eukaryotic genome.</title>
        <authorList>
            <person name="Sakai H."/>
            <person name="Naito K."/>
            <person name="Ogiso-Tanaka E."/>
            <person name="Takahashi Y."/>
            <person name="Iseki K."/>
            <person name="Muto C."/>
            <person name="Satou K."/>
            <person name="Teruya K."/>
            <person name="Shiroma A."/>
            <person name="Shimoji M."/>
            <person name="Hirano T."/>
            <person name="Itoh T."/>
            <person name="Kaga A."/>
            <person name="Tomooka N."/>
        </authorList>
    </citation>
    <scope>NUCLEOTIDE SEQUENCE [LARGE SCALE GENOMIC DNA]</scope>
    <source>
        <strain evidence="2">cv. Shumari</strain>
    </source>
</reference>
<accession>A0A0S3S198</accession>
<dbReference type="Proteomes" id="UP000291084">
    <property type="component" value="Chromosome 4"/>
</dbReference>
<keyword evidence="2" id="KW-1185">Reference proteome</keyword>
<dbReference type="AlphaFoldDB" id="A0A0S3S198"/>
<name>A0A0S3S198_PHAAN</name>
<sequence>MGKTFRLNFHSYIWKFLGVIVCSEKMGEFTYHARKVEGKQRAVLCPITGTHATSYSLQVNVHQLIKNNFARNPKPIFFCLFLLTVLKSEKLKERCLII</sequence>
<evidence type="ECO:0000313" key="2">
    <source>
        <dbReference type="Proteomes" id="UP000291084"/>
    </source>
</evidence>
<protein>
    <submittedName>
        <fullName evidence="1">Uncharacterized protein</fullName>
    </submittedName>
</protein>
<proteinExistence type="predicted"/>